<keyword evidence="4" id="KW-0285">Flavoprotein</keyword>
<dbReference type="Gene3D" id="3.50.50.60">
    <property type="entry name" value="FAD/NAD(P)-binding domain"/>
    <property type="match status" value="1"/>
</dbReference>
<dbReference type="AlphaFoldDB" id="A0A8E0UWS7"/>
<feature type="active site" description="Proton donor" evidence="3">
    <location>
        <position position="496"/>
    </location>
</feature>
<evidence type="ECO:0000313" key="8">
    <source>
        <dbReference type="EMBL" id="GIC85631.1"/>
    </source>
</evidence>
<protein>
    <recommendedName>
        <fullName evidence="10">Versicolorin B synthase</fullName>
    </recommendedName>
</protein>
<dbReference type="Proteomes" id="UP000036893">
    <property type="component" value="Unassembled WGS sequence"/>
</dbReference>
<reference evidence="8" key="1">
    <citation type="journal article" date="2015" name="Genome Announc.">
        <title>Draft Genome Sequence of the Pathogenic Filamentous Fungus Aspergillus udagawae Strain IFM 46973T.</title>
        <authorList>
            <person name="Kusuya Y."/>
            <person name="Takahashi-Nakaguchi A."/>
            <person name="Takahashi H."/>
            <person name="Yaguchi T."/>
        </authorList>
    </citation>
    <scope>NUCLEOTIDE SEQUENCE</scope>
    <source>
        <strain evidence="8">IFM 46973</strain>
    </source>
</reference>
<organism evidence="8 9">
    <name type="scientific">Aspergillus udagawae</name>
    <dbReference type="NCBI Taxonomy" id="91492"/>
    <lineage>
        <taxon>Eukaryota</taxon>
        <taxon>Fungi</taxon>
        <taxon>Dikarya</taxon>
        <taxon>Ascomycota</taxon>
        <taxon>Pezizomycotina</taxon>
        <taxon>Eurotiomycetes</taxon>
        <taxon>Eurotiomycetidae</taxon>
        <taxon>Eurotiales</taxon>
        <taxon>Aspergillaceae</taxon>
        <taxon>Aspergillus</taxon>
        <taxon>Aspergillus subgen. Fumigati</taxon>
    </lineage>
</organism>
<dbReference type="Pfam" id="PF00732">
    <property type="entry name" value="GMC_oxred_N"/>
    <property type="match status" value="1"/>
</dbReference>
<reference evidence="8" key="2">
    <citation type="submission" date="2021-01" db="EMBL/GenBank/DDBJ databases">
        <title>Pan-genome distribution and transcriptional activeness of fungal secondary metabolism genes in Aspergillus section Fumigati.</title>
        <authorList>
            <person name="Takahashi H."/>
            <person name="Umemura M."/>
            <person name="Ninomiya A."/>
            <person name="Kusuya Y."/>
            <person name="Urayama S."/>
            <person name="Shimizu M."/>
            <person name="Watanabe A."/>
            <person name="Kamei K."/>
            <person name="Yaguchi T."/>
            <person name="Hagiwara D."/>
        </authorList>
    </citation>
    <scope>NUCLEOTIDE SEQUENCE</scope>
    <source>
        <strain evidence="8">IFM 46973</strain>
    </source>
</reference>
<dbReference type="SUPFAM" id="SSF51905">
    <property type="entry name" value="FAD/NAD(P)-binding domain"/>
    <property type="match status" value="1"/>
</dbReference>
<keyword evidence="2" id="KW-0325">Glycoprotein</keyword>
<feature type="domain" description="Glucose-methanol-choline oxidoreductase C-terminal" evidence="7">
    <location>
        <begin position="413"/>
        <end position="549"/>
    </location>
</feature>
<evidence type="ECO:0000256" key="1">
    <source>
        <dbReference type="ARBA" id="ARBA00010790"/>
    </source>
</evidence>
<dbReference type="PIRSF" id="PIRSF000137">
    <property type="entry name" value="Alcohol_oxidase"/>
    <property type="match status" value="1"/>
</dbReference>
<evidence type="ECO:0000256" key="4">
    <source>
        <dbReference type="PIRSR" id="PIRSR000137-2"/>
    </source>
</evidence>
<dbReference type="GeneID" id="66988940"/>
<dbReference type="GO" id="GO:0050660">
    <property type="term" value="F:flavin adenine dinucleotide binding"/>
    <property type="evidence" value="ECO:0007669"/>
    <property type="project" value="InterPro"/>
</dbReference>
<evidence type="ECO:0000259" key="6">
    <source>
        <dbReference type="Pfam" id="PF00732"/>
    </source>
</evidence>
<dbReference type="RefSeq" id="XP_043142897.1">
    <property type="nucleotide sequence ID" value="XM_043286962.1"/>
</dbReference>
<evidence type="ECO:0000256" key="5">
    <source>
        <dbReference type="SAM" id="SignalP"/>
    </source>
</evidence>
<feature type="chain" id="PRO_5034090742" description="Versicolorin B synthase" evidence="5">
    <location>
        <begin position="20"/>
        <end position="561"/>
    </location>
</feature>
<comment type="similarity">
    <text evidence="1">Belongs to the GMC oxidoreductase family.</text>
</comment>
<feature type="active site" description="Proton acceptor" evidence="3">
    <location>
        <position position="540"/>
    </location>
</feature>
<dbReference type="Pfam" id="PF05199">
    <property type="entry name" value="GMC_oxred_C"/>
    <property type="match status" value="1"/>
</dbReference>
<evidence type="ECO:0000259" key="7">
    <source>
        <dbReference type="Pfam" id="PF05199"/>
    </source>
</evidence>
<dbReference type="InterPro" id="IPR007867">
    <property type="entry name" value="GMC_OxRtase_C"/>
</dbReference>
<dbReference type="InterPro" id="IPR000172">
    <property type="entry name" value="GMC_OxRdtase_N"/>
</dbReference>
<evidence type="ECO:0000313" key="9">
    <source>
        <dbReference type="Proteomes" id="UP000036893"/>
    </source>
</evidence>
<dbReference type="InterPro" id="IPR036188">
    <property type="entry name" value="FAD/NAD-bd_sf"/>
</dbReference>
<dbReference type="SUPFAM" id="SSF54373">
    <property type="entry name" value="FAD-linked reductases, C-terminal domain"/>
    <property type="match status" value="1"/>
</dbReference>
<proteinExistence type="inferred from homology"/>
<evidence type="ECO:0000256" key="2">
    <source>
        <dbReference type="ARBA" id="ARBA00023180"/>
    </source>
</evidence>
<name>A0A8E0UWS7_9EURO</name>
<dbReference type="PANTHER" id="PTHR11552">
    <property type="entry name" value="GLUCOSE-METHANOL-CHOLINE GMC OXIDOREDUCTASE"/>
    <property type="match status" value="1"/>
</dbReference>
<keyword evidence="5" id="KW-0732">Signal</keyword>
<dbReference type="InterPro" id="IPR012132">
    <property type="entry name" value="GMC_OxRdtase"/>
</dbReference>
<dbReference type="PANTHER" id="PTHR11552:SF138">
    <property type="entry name" value="DEHYDROGENASE PKFF-RELATED"/>
    <property type="match status" value="1"/>
</dbReference>
<comment type="cofactor">
    <cofactor evidence="4">
        <name>FAD</name>
        <dbReference type="ChEBI" id="CHEBI:57692"/>
    </cofactor>
</comment>
<feature type="binding site" evidence="4">
    <location>
        <begin position="541"/>
        <end position="542"/>
    </location>
    <ligand>
        <name>FAD</name>
        <dbReference type="ChEBI" id="CHEBI:57692"/>
    </ligand>
</feature>
<evidence type="ECO:0008006" key="10">
    <source>
        <dbReference type="Google" id="ProtNLM"/>
    </source>
</evidence>
<dbReference type="Gene3D" id="3.30.560.10">
    <property type="entry name" value="Glucose Oxidase, domain 3"/>
    <property type="match status" value="1"/>
</dbReference>
<feature type="domain" description="Glucose-methanol-choline oxidoreductase N-terminal" evidence="6">
    <location>
        <begin position="35"/>
        <end position="293"/>
    </location>
</feature>
<comment type="caution">
    <text evidence="8">The sequence shown here is derived from an EMBL/GenBank/DDBJ whole genome shotgun (WGS) entry which is preliminary data.</text>
</comment>
<evidence type="ECO:0000256" key="3">
    <source>
        <dbReference type="PIRSR" id="PIRSR000137-1"/>
    </source>
</evidence>
<dbReference type="GO" id="GO:0044550">
    <property type="term" value="P:secondary metabolite biosynthetic process"/>
    <property type="evidence" value="ECO:0007669"/>
    <property type="project" value="TreeGrafter"/>
</dbReference>
<feature type="signal peptide" evidence="5">
    <location>
        <begin position="1"/>
        <end position="19"/>
    </location>
</feature>
<accession>A0A8E0UWS7</accession>
<sequence>MQLPFPLVSFLGLLTSALESWTGGFSGTLGNDETFDYVVVGGGTAGVTLAVRLAEQKLRVALVEAGETYELRSPVAAIPGAASIGVGSDIQSSTAIDWKFVARNVTGANHRDIHYPRGKCLGGSSALNFMAYQRESMQLWADLVQDQSYTFDNTLPYYQKTVQFTPLTRCDAPQMLQRNTILMLSLMEDNAHFTGSLLGAQYCSFTIRPSDETRSSSQAAFLSPLPSSTYLKIYQGTMAKRILFNPQKQASGVQVSDLLRTFTLNAEREVMISTGVFHTPQLLMVSGIGPADTLSEHGIDVVQDAPGVALETFTKVPTDLSYLTRQMAQYIFSHGGVLTNPVIDYLAFEKMPDSFRLNFSVQTIKDLSWFPDDWPEIEYISSAAYVGNFSNPLISQPSGGKQYATILGTLVAPTSRGNVTIASNDTSDLPIINPNWLSSEADQHVAIAAYKRIRDMFHSEAMAPIVVGDEYFPGSQYQTDAEILGVIRNTVMTIYHAACTCKMGTQDDPMAVLDSRARVFGVDRLRVVDASAFPILGPGHPQSTVYMLAEKIATDIISSLT</sequence>
<gene>
    <name evidence="8" type="ORF">Aud_001464</name>
</gene>
<keyword evidence="4" id="KW-0274">FAD</keyword>
<dbReference type="GO" id="GO:0016614">
    <property type="term" value="F:oxidoreductase activity, acting on CH-OH group of donors"/>
    <property type="evidence" value="ECO:0007669"/>
    <property type="project" value="InterPro"/>
</dbReference>
<dbReference type="EMBL" id="BBXM02000001">
    <property type="protein sequence ID" value="GIC85631.1"/>
    <property type="molecule type" value="Genomic_DNA"/>
</dbReference>